<dbReference type="PATRIC" id="fig|909613.9.peg.514"/>
<dbReference type="InterPro" id="IPR014746">
    <property type="entry name" value="Gln_synth/guanido_kin_cat_dom"/>
</dbReference>
<dbReference type="AlphaFoldDB" id="W7JDW4"/>
<sequence>MGVRIDTEAFTDRDREVFRRRLEDSLVVLDTVLRRPGFGGPPDTVGAELEVFLVTEDGTPAPVNLEVIAAAGDHRLTHEVGRYNLELNLTPGRVAGRPFTALRTEVGAVLRLVADAGGRFGALPLTTGMLPTLRPGDFGRDMITDVSRYRVLDRELRRRRDAPLRIGISGADECVIEADSIAVQAACCSWQVHLTAAPDRLAITHDAVQLATAPLLAVSGNSPLLLGRRLWSETRIALYEQGMGDHATAAATGTLPRVTFGSGWTDAATGVFADVVRNHDVLVPEVSDEDPLTALRRGRVPGLDELRLHQSTVWRWNRPVYDPAGNVRVEARALPSGPTPVDMAANAAFLVGLSRHLATTGSGFTAVVPFDAAKDNFHRAAAIGPRALLRWPFPGGLRVLPAADLVRALLPAAADGLRDLGVDRAEVDRYLSVLEHRAATGRTGARWQRGAFEALRRRSSTERALRESVHRYRELSTTDEPVHTWPAPSRGAPW</sequence>
<dbReference type="Pfam" id="PF04107">
    <property type="entry name" value="GCS2"/>
    <property type="match status" value="1"/>
</dbReference>
<accession>W7JDW4</accession>
<evidence type="ECO:0000313" key="3">
    <source>
        <dbReference type="Proteomes" id="UP000019277"/>
    </source>
</evidence>
<dbReference type="SUPFAM" id="SSF55931">
    <property type="entry name" value="Glutamine synthetase/guanido kinase"/>
    <property type="match status" value="1"/>
</dbReference>
<dbReference type="PANTHER" id="PTHR36510:SF3">
    <property type="entry name" value="CONSERVED PROTEIN"/>
    <property type="match status" value="1"/>
</dbReference>
<gene>
    <name evidence="2" type="ORF">UO65_0500</name>
</gene>
<dbReference type="RefSeq" id="WP_035278310.1">
    <property type="nucleotide sequence ID" value="NZ_AYXG01000020.1"/>
</dbReference>
<evidence type="ECO:0000313" key="2">
    <source>
        <dbReference type="EMBL" id="EWC64174.1"/>
    </source>
</evidence>
<organism evidence="2 3">
    <name type="scientific">Actinokineospora spheciospongiae</name>
    <dbReference type="NCBI Taxonomy" id="909613"/>
    <lineage>
        <taxon>Bacteria</taxon>
        <taxon>Bacillati</taxon>
        <taxon>Actinomycetota</taxon>
        <taxon>Actinomycetes</taxon>
        <taxon>Pseudonocardiales</taxon>
        <taxon>Pseudonocardiaceae</taxon>
        <taxon>Actinokineospora</taxon>
    </lineage>
</organism>
<dbReference type="STRING" id="909613.UO65_0500"/>
<protein>
    <recommendedName>
        <fullName evidence="4">Glutamate--cysteine ligase</fullName>
    </recommendedName>
</protein>
<dbReference type="GO" id="GO:0016879">
    <property type="term" value="F:ligase activity, forming carbon-nitrogen bonds"/>
    <property type="evidence" value="ECO:0007669"/>
    <property type="project" value="TreeGrafter"/>
</dbReference>
<dbReference type="OrthoDB" id="240589at2"/>
<dbReference type="EMBL" id="AYXG01000020">
    <property type="protein sequence ID" value="EWC64174.1"/>
    <property type="molecule type" value="Genomic_DNA"/>
</dbReference>
<dbReference type="Proteomes" id="UP000019277">
    <property type="component" value="Unassembled WGS sequence"/>
</dbReference>
<evidence type="ECO:0000256" key="1">
    <source>
        <dbReference type="ARBA" id="ARBA00048819"/>
    </source>
</evidence>
<dbReference type="InterPro" id="IPR050141">
    <property type="entry name" value="GCL_type2/YbdK_subfam"/>
</dbReference>
<dbReference type="InterPro" id="IPR006336">
    <property type="entry name" value="GCS2"/>
</dbReference>
<keyword evidence="3" id="KW-1185">Reference proteome</keyword>
<proteinExistence type="predicted"/>
<reference evidence="2 3" key="1">
    <citation type="journal article" date="2014" name="Genome Announc.">
        <title>Draft Genome Sequence of the Antitrypanosomally Active Sponge-Associated Bacterium Actinokineospora sp. Strain EG49.</title>
        <authorList>
            <person name="Harjes J."/>
            <person name="Ryu T."/>
            <person name="Abdelmohsen U.R."/>
            <person name="Moitinho-Silva L."/>
            <person name="Horn H."/>
            <person name="Ravasi T."/>
            <person name="Hentschel U."/>
        </authorList>
    </citation>
    <scope>NUCLEOTIDE SEQUENCE [LARGE SCALE GENOMIC DNA]</scope>
    <source>
        <strain evidence="2 3">EG49</strain>
    </source>
</reference>
<comment type="caution">
    <text evidence="2">The sequence shown here is derived from an EMBL/GenBank/DDBJ whole genome shotgun (WGS) entry which is preliminary data.</text>
</comment>
<name>W7JDW4_9PSEU</name>
<dbReference type="PANTHER" id="PTHR36510">
    <property type="entry name" value="GLUTAMATE--CYSTEINE LIGASE 2-RELATED"/>
    <property type="match status" value="1"/>
</dbReference>
<comment type="catalytic activity">
    <reaction evidence="1">
        <text>L-cysteine + L-glutamate + ATP = gamma-L-glutamyl-L-cysteine + ADP + phosphate + H(+)</text>
        <dbReference type="Rhea" id="RHEA:13285"/>
        <dbReference type="ChEBI" id="CHEBI:15378"/>
        <dbReference type="ChEBI" id="CHEBI:29985"/>
        <dbReference type="ChEBI" id="CHEBI:30616"/>
        <dbReference type="ChEBI" id="CHEBI:35235"/>
        <dbReference type="ChEBI" id="CHEBI:43474"/>
        <dbReference type="ChEBI" id="CHEBI:58173"/>
        <dbReference type="ChEBI" id="CHEBI:456216"/>
        <dbReference type="EC" id="6.3.2.2"/>
    </reaction>
</comment>
<dbReference type="eggNOG" id="COG2170">
    <property type="taxonomic scope" value="Bacteria"/>
</dbReference>
<dbReference type="Gene3D" id="3.30.590.20">
    <property type="match status" value="1"/>
</dbReference>
<evidence type="ECO:0008006" key="4">
    <source>
        <dbReference type="Google" id="ProtNLM"/>
    </source>
</evidence>